<evidence type="ECO:0000313" key="3">
    <source>
        <dbReference type="Proteomes" id="UP000075538"/>
    </source>
</evidence>
<accession>A0A149V9Y2</accession>
<organism evidence="2 3">
    <name type="scientific">Acetobacter malorum</name>
    <dbReference type="NCBI Taxonomy" id="178901"/>
    <lineage>
        <taxon>Bacteria</taxon>
        <taxon>Pseudomonadati</taxon>
        <taxon>Pseudomonadota</taxon>
        <taxon>Alphaproteobacteria</taxon>
        <taxon>Acetobacterales</taxon>
        <taxon>Acetobacteraceae</taxon>
        <taxon>Acetobacter</taxon>
    </lineage>
</organism>
<gene>
    <name evidence="2" type="ORF">AD953_04875</name>
</gene>
<dbReference type="Proteomes" id="UP000075538">
    <property type="component" value="Unassembled WGS sequence"/>
</dbReference>
<evidence type="ECO:0000313" key="2">
    <source>
        <dbReference type="EMBL" id="KXV77060.1"/>
    </source>
</evidence>
<dbReference type="AlphaFoldDB" id="A0A149V9Y2"/>
<dbReference type="EMBL" id="LHZZ01000449">
    <property type="protein sequence ID" value="KXV77060.1"/>
    <property type="molecule type" value="Genomic_DNA"/>
</dbReference>
<feature type="region of interest" description="Disordered" evidence="1">
    <location>
        <begin position="1"/>
        <end position="38"/>
    </location>
</feature>
<sequence>MRGALRRCPFQTDDGAPQPDKSGADQSVTAKVGPFFPQLTDRTGERAIMITFNDTRQPQAKGNAV</sequence>
<evidence type="ECO:0000256" key="1">
    <source>
        <dbReference type="SAM" id="MobiDB-lite"/>
    </source>
</evidence>
<reference evidence="2 3" key="1">
    <citation type="submission" date="2015-06" db="EMBL/GenBank/DDBJ databases">
        <title>Improved classification and identification of acetic acid bacteria using matrix-assisted laser desorption/ionization time-of-flight mass spectrometry; Gluconobacter nephelii and Gluconobacter uchimurae are later heterotypic synonyms of Gluconobacter japonicus and Gluconobacter oxydans, respectively.</title>
        <authorList>
            <person name="Li L."/>
            <person name="Cleenwerck I."/>
            <person name="De Vuyst L."/>
            <person name="Vandamme P."/>
        </authorList>
    </citation>
    <scope>NUCLEOTIDE SEQUENCE [LARGE SCALE GENOMIC DNA]</scope>
    <source>
        <strain evidence="2 3">LMG 1604</strain>
    </source>
</reference>
<comment type="caution">
    <text evidence="2">The sequence shown here is derived from an EMBL/GenBank/DDBJ whole genome shotgun (WGS) entry which is preliminary data.</text>
</comment>
<proteinExistence type="predicted"/>
<name>A0A149V9Y2_9PROT</name>
<protein>
    <submittedName>
        <fullName evidence="2">Uncharacterized protein</fullName>
    </submittedName>
</protein>